<dbReference type="EMBL" id="BMTL01000053">
    <property type="protein sequence ID" value="GGS27855.1"/>
    <property type="molecule type" value="Genomic_DNA"/>
</dbReference>
<dbReference type="CDD" id="cd05466">
    <property type="entry name" value="PBP2_LTTR_substrate"/>
    <property type="match status" value="1"/>
</dbReference>
<reference evidence="6" key="2">
    <citation type="submission" date="2020-09" db="EMBL/GenBank/DDBJ databases">
        <authorList>
            <person name="Sun Q."/>
            <person name="Ohkuma M."/>
        </authorList>
    </citation>
    <scope>NUCLEOTIDE SEQUENCE</scope>
    <source>
        <strain evidence="6">JCM 4386</strain>
    </source>
</reference>
<dbReference type="Pfam" id="PF00126">
    <property type="entry name" value="HTH_1"/>
    <property type="match status" value="1"/>
</dbReference>
<evidence type="ECO:0000313" key="7">
    <source>
        <dbReference type="Proteomes" id="UP000606194"/>
    </source>
</evidence>
<dbReference type="Gene3D" id="1.10.10.10">
    <property type="entry name" value="Winged helix-like DNA-binding domain superfamily/Winged helix DNA-binding domain"/>
    <property type="match status" value="1"/>
</dbReference>
<evidence type="ECO:0000256" key="4">
    <source>
        <dbReference type="ARBA" id="ARBA00023163"/>
    </source>
</evidence>
<dbReference type="SUPFAM" id="SSF46785">
    <property type="entry name" value="Winged helix' DNA-binding domain"/>
    <property type="match status" value="1"/>
</dbReference>
<dbReference type="Gene3D" id="3.40.190.290">
    <property type="match status" value="1"/>
</dbReference>
<dbReference type="FunFam" id="1.10.10.10:FF:000001">
    <property type="entry name" value="LysR family transcriptional regulator"/>
    <property type="match status" value="1"/>
</dbReference>
<reference evidence="6" key="1">
    <citation type="journal article" date="2014" name="Int. J. Syst. Evol. Microbiol.">
        <title>Complete genome sequence of Corynebacterium casei LMG S-19264T (=DSM 44701T), isolated from a smear-ripened cheese.</title>
        <authorList>
            <consortium name="US DOE Joint Genome Institute (JGI-PGF)"/>
            <person name="Walter F."/>
            <person name="Albersmeier A."/>
            <person name="Kalinowski J."/>
            <person name="Ruckert C."/>
        </authorList>
    </citation>
    <scope>NUCLEOTIDE SEQUENCE</scope>
    <source>
        <strain evidence="6">JCM 4386</strain>
    </source>
</reference>
<evidence type="ECO:0000256" key="1">
    <source>
        <dbReference type="ARBA" id="ARBA00009437"/>
    </source>
</evidence>
<dbReference type="InterPro" id="IPR036388">
    <property type="entry name" value="WH-like_DNA-bd_sf"/>
</dbReference>
<keyword evidence="2" id="KW-0805">Transcription regulation</keyword>
<dbReference type="InterPro" id="IPR000847">
    <property type="entry name" value="LysR_HTH_N"/>
</dbReference>
<accession>A0A918LBD6</accession>
<evidence type="ECO:0000259" key="5">
    <source>
        <dbReference type="PROSITE" id="PS50931"/>
    </source>
</evidence>
<comment type="caution">
    <text evidence="6">The sequence shown here is derived from an EMBL/GenBank/DDBJ whole genome shotgun (WGS) entry which is preliminary data.</text>
</comment>
<dbReference type="SUPFAM" id="SSF53850">
    <property type="entry name" value="Periplasmic binding protein-like II"/>
    <property type="match status" value="1"/>
</dbReference>
<dbReference type="GO" id="GO:0003700">
    <property type="term" value="F:DNA-binding transcription factor activity"/>
    <property type="evidence" value="ECO:0007669"/>
    <property type="project" value="InterPro"/>
</dbReference>
<dbReference type="PANTHER" id="PTHR30126">
    <property type="entry name" value="HTH-TYPE TRANSCRIPTIONAL REGULATOR"/>
    <property type="match status" value="1"/>
</dbReference>
<dbReference type="PRINTS" id="PR00039">
    <property type="entry name" value="HTHLYSR"/>
</dbReference>
<keyword evidence="7" id="KW-1185">Reference proteome</keyword>
<dbReference type="InterPro" id="IPR036390">
    <property type="entry name" value="WH_DNA-bd_sf"/>
</dbReference>
<evidence type="ECO:0000313" key="6">
    <source>
        <dbReference type="EMBL" id="GGS27855.1"/>
    </source>
</evidence>
<dbReference type="Proteomes" id="UP000606194">
    <property type="component" value="Unassembled WGS sequence"/>
</dbReference>
<protein>
    <submittedName>
        <fullName evidence="6">LysR family transcriptional regulator</fullName>
    </submittedName>
</protein>
<evidence type="ECO:0000256" key="2">
    <source>
        <dbReference type="ARBA" id="ARBA00023015"/>
    </source>
</evidence>
<dbReference type="GO" id="GO:0000976">
    <property type="term" value="F:transcription cis-regulatory region binding"/>
    <property type="evidence" value="ECO:0007669"/>
    <property type="project" value="TreeGrafter"/>
</dbReference>
<dbReference type="RefSeq" id="WP_190154064.1">
    <property type="nucleotide sequence ID" value="NZ_BMTL01000053.1"/>
</dbReference>
<keyword evidence="4" id="KW-0804">Transcription</keyword>
<evidence type="ECO:0000256" key="3">
    <source>
        <dbReference type="ARBA" id="ARBA00023125"/>
    </source>
</evidence>
<feature type="domain" description="HTH lysR-type" evidence="5">
    <location>
        <begin position="1"/>
        <end position="58"/>
    </location>
</feature>
<gene>
    <name evidence="6" type="ORF">GCM10010269_78090</name>
</gene>
<organism evidence="6 7">
    <name type="scientific">Streptomyces humidus</name>
    <dbReference type="NCBI Taxonomy" id="52259"/>
    <lineage>
        <taxon>Bacteria</taxon>
        <taxon>Bacillati</taxon>
        <taxon>Actinomycetota</taxon>
        <taxon>Actinomycetes</taxon>
        <taxon>Kitasatosporales</taxon>
        <taxon>Streptomycetaceae</taxon>
        <taxon>Streptomyces</taxon>
    </lineage>
</organism>
<dbReference type="PROSITE" id="PS50931">
    <property type="entry name" value="HTH_LYSR"/>
    <property type="match status" value="1"/>
</dbReference>
<name>A0A918LBD6_9ACTN</name>
<proteinExistence type="inferred from homology"/>
<dbReference type="AlphaFoldDB" id="A0A918LBD6"/>
<sequence length="306" mass="33049">MNIKHLSAFLTVADSRSFTQAARILGLAQPTVTARIKSLEQALDTPLLLRTASGASLTPAGRRLHRYARRIVQLSELAQQSVCGPADVPDALVIGAAECIVTYRLVPLIEYLHLRHRQLDLSLRALDGDPVRLVREEQIDCAFFIGPRTAAADVNHLVLRPESLSMVAHPAHPLAGRPVRSTADLAPHTVACANRESGYQRGLERALVEAGAVARGILVLGSVDAVKRSVGEGIGMALLPTVAVAEELRLGLLRRLDWRPPFTVYSQCVWRRGLDDDPVFHTVLGTARQVLAESDTAAGPALQAVC</sequence>
<dbReference type="PANTHER" id="PTHR30126:SF40">
    <property type="entry name" value="HTH-TYPE TRANSCRIPTIONAL REGULATOR GLTR"/>
    <property type="match status" value="1"/>
</dbReference>
<dbReference type="InterPro" id="IPR005119">
    <property type="entry name" value="LysR_subst-bd"/>
</dbReference>
<comment type="similarity">
    <text evidence="1">Belongs to the LysR transcriptional regulatory family.</text>
</comment>
<keyword evidence="3" id="KW-0238">DNA-binding</keyword>
<dbReference type="Pfam" id="PF03466">
    <property type="entry name" value="LysR_substrate"/>
    <property type="match status" value="1"/>
</dbReference>